<dbReference type="Pfam" id="PF03729">
    <property type="entry name" value="DUF308"/>
    <property type="match status" value="1"/>
</dbReference>
<dbReference type="Proteomes" id="UP000579250">
    <property type="component" value="Unassembled WGS sequence"/>
</dbReference>
<feature type="transmembrane region" description="Helical" evidence="1">
    <location>
        <begin position="86"/>
        <end position="104"/>
    </location>
</feature>
<evidence type="ECO:0000313" key="3">
    <source>
        <dbReference type="Proteomes" id="UP000579250"/>
    </source>
</evidence>
<feature type="transmembrane region" description="Helical" evidence="1">
    <location>
        <begin position="146"/>
        <end position="165"/>
    </location>
</feature>
<dbReference type="AlphaFoldDB" id="A0A846YV17"/>
<evidence type="ECO:0000313" key="2">
    <source>
        <dbReference type="EMBL" id="NKZ04259.1"/>
    </source>
</evidence>
<keyword evidence="1" id="KW-1133">Transmembrane helix</keyword>
<organism evidence="2 3">
    <name type="scientific">Actinomadura latina</name>
    <dbReference type="NCBI Taxonomy" id="163603"/>
    <lineage>
        <taxon>Bacteria</taxon>
        <taxon>Bacillati</taxon>
        <taxon>Actinomycetota</taxon>
        <taxon>Actinomycetes</taxon>
        <taxon>Streptosporangiales</taxon>
        <taxon>Thermomonosporaceae</taxon>
        <taxon>Actinomadura</taxon>
    </lineage>
</organism>
<comment type="caution">
    <text evidence="2">The sequence shown here is derived from an EMBL/GenBank/DDBJ whole genome shotgun (WGS) entry which is preliminary data.</text>
</comment>
<accession>A0A846YV17</accession>
<dbReference type="RefSeq" id="WP_168444600.1">
    <property type="nucleotide sequence ID" value="NZ_JAAXPI010000011.1"/>
</dbReference>
<proteinExistence type="predicted"/>
<feature type="transmembrane region" description="Helical" evidence="1">
    <location>
        <begin position="171"/>
        <end position="192"/>
    </location>
</feature>
<keyword evidence="3" id="KW-1185">Reference proteome</keyword>
<evidence type="ECO:0000256" key="1">
    <source>
        <dbReference type="SAM" id="Phobius"/>
    </source>
</evidence>
<protein>
    <submittedName>
        <fullName evidence="2">HdeD family acid-resistance protein</fullName>
    </submittedName>
</protein>
<keyword evidence="1" id="KW-0472">Membrane</keyword>
<dbReference type="GO" id="GO:0005886">
    <property type="term" value="C:plasma membrane"/>
    <property type="evidence" value="ECO:0007669"/>
    <property type="project" value="TreeGrafter"/>
</dbReference>
<feature type="transmembrane region" description="Helical" evidence="1">
    <location>
        <begin position="55"/>
        <end position="74"/>
    </location>
</feature>
<dbReference type="InterPro" id="IPR052712">
    <property type="entry name" value="Acid_resist_chaperone_HdeD"/>
</dbReference>
<sequence length="207" mass="21449">MSTTSPRTGGTVPGRGQGTTLTHMVNEHQAMALTLGGISFLLGVVVVAWPGVTVSVLAVLIGLQLIINGVVRIAQSVTGGLTAGTRTLMAVLGVLSLSIGVLAMRHLFQTVAVLAVLFGMFWLIGGIIEAIAVLSDRERPGRGPELLLAGLSVAAGIIVLAYPAASLVALTWLFGLWLITWGIISVLVTLGIRHADKQAHPHGDAAR</sequence>
<gene>
    <name evidence="2" type="ORF">HGB48_10905</name>
</gene>
<keyword evidence="1" id="KW-0812">Transmembrane</keyword>
<dbReference type="EMBL" id="JAAXPI010000011">
    <property type="protein sequence ID" value="NKZ04259.1"/>
    <property type="molecule type" value="Genomic_DNA"/>
</dbReference>
<feature type="transmembrane region" description="Helical" evidence="1">
    <location>
        <begin position="110"/>
        <end position="134"/>
    </location>
</feature>
<reference evidence="2 3" key="1">
    <citation type="submission" date="2020-04" db="EMBL/GenBank/DDBJ databases">
        <title>MicrobeNet Type strains.</title>
        <authorList>
            <person name="Nicholson A.C."/>
        </authorList>
    </citation>
    <scope>NUCLEOTIDE SEQUENCE [LARGE SCALE GENOMIC DNA]</scope>
    <source>
        <strain evidence="2 3">ATCC BAA-277</strain>
    </source>
</reference>
<name>A0A846YV17_9ACTN</name>
<dbReference type="PANTHER" id="PTHR34989:SF1">
    <property type="entry name" value="PROTEIN HDED"/>
    <property type="match status" value="1"/>
</dbReference>
<dbReference type="InterPro" id="IPR005325">
    <property type="entry name" value="DUF308_memb"/>
</dbReference>
<dbReference type="PANTHER" id="PTHR34989">
    <property type="entry name" value="PROTEIN HDED"/>
    <property type="match status" value="1"/>
</dbReference>